<dbReference type="GO" id="GO:0005886">
    <property type="term" value="C:plasma membrane"/>
    <property type="evidence" value="ECO:0007669"/>
    <property type="project" value="TreeGrafter"/>
</dbReference>
<reference evidence="2" key="1">
    <citation type="submission" date="2022-06" db="EMBL/GenBank/DDBJ databases">
        <title>Isolation of gut microbiota from human fecal samples.</title>
        <authorList>
            <person name="Pamer E.G."/>
            <person name="Barat B."/>
            <person name="Waligurski E."/>
            <person name="Medina S."/>
            <person name="Paddock L."/>
            <person name="Mostad J."/>
        </authorList>
    </citation>
    <scope>NUCLEOTIDE SEQUENCE</scope>
    <source>
        <strain evidence="2">DFI.9.91</strain>
    </source>
</reference>
<sequence>MSKTFSRVLWIISGVLLILCGILCLSRPVVALAAISLFLGLSMLFSGIVDIVIFARGRDRMVGSVWFLVDGILTVLLSLFVLFDQAFTALSLPFIFGMWLLFSGVSKFINSFDLRRLGVRGWGWFTALGVLLAFGGFFSFLDPVAGALTLSILAGALLILQGLSSILRACFSGRFLL</sequence>
<name>A0AAW5JKL2_9FIRM</name>
<dbReference type="PANTHER" id="PTHR34989:SF1">
    <property type="entry name" value="PROTEIN HDED"/>
    <property type="match status" value="1"/>
</dbReference>
<comment type="caution">
    <text evidence="2">The sequence shown here is derived from an EMBL/GenBank/DDBJ whole genome shotgun (WGS) entry which is preliminary data.</text>
</comment>
<feature type="transmembrane region" description="Helical" evidence="1">
    <location>
        <begin position="121"/>
        <end position="141"/>
    </location>
</feature>
<evidence type="ECO:0000256" key="1">
    <source>
        <dbReference type="SAM" id="Phobius"/>
    </source>
</evidence>
<keyword evidence="1" id="KW-0472">Membrane</keyword>
<feature type="transmembrane region" description="Helical" evidence="1">
    <location>
        <begin position="34"/>
        <end position="53"/>
    </location>
</feature>
<dbReference type="Pfam" id="PF03729">
    <property type="entry name" value="DUF308"/>
    <property type="match status" value="2"/>
</dbReference>
<evidence type="ECO:0000313" key="3">
    <source>
        <dbReference type="Proteomes" id="UP001204562"/>
    </source>
</evidence>
<feature type="transmembrane region" description="Helical" evidence="1">
    <location>
        <begin position="147"/>
        <end position="171"/>
    </location>
</feature>
<gene>
    <name evidence="2" type="ORF">NE579_09645</name>
</gene>
<protein>
    <submittedName>
        <fullName evidence="2">DUF308 domain-containing protein</fullName>
    </submittedName>
</protein>
<dbReference type="Proteomes" id="UP001204562">
    <property type="component" value="Unassembled WGS sequence"/>
</dbReference>
<proteinExistence type="predicted"/>
<organism evidence="2 3">
    <name type="scientific">Intestinimonas massiliensis</name>
    <name type="common">ex Afouda et al. 2020</name>
    <dbReference type="NCBI Taxonomy" id="1673721"/>
    <lineage>
        <taxon>Bacteria</taxon>
        <taxon>Bacillati</taxon>
        <taxon>Bacillota</taxon>
        <taxon>Clostridia</taxon>
        <taxon>Eubacteriales</taxon>
        <taxon>Intestinimonas</taxon>
    </lineage>
</organism>
<dbReference type="RefSeq" id="WP_256304094.1">
    <property type="nucleotide sequence ID" value="NZ_JALEQM010000017.1"/>
</dbReference>
<evidence type="ECO:0000313" key="2">
    <source>
        <dbReference type="EMBL" id="MCQ4770726.1"/>
    </source>
</evidence>
<dbReference type="EMBL" id="JANFYS010000018">
    <property type="protein sequence ID" value="MCQ4770726.1"/>
    <property type="molecule type" value="Genomic_DNA"/>
</dbReference>
<dbReference type="InterPro" id="IPR052712">
    <property type="entry name" value="Acid_resist_chaperone_HdeD"/>
</dbReference>
<dbReference type="InterPro" id="IPR005325">
    <property type="entry name" value="DUF308_memb"/>
</dbReference>
<dbReference type="AlphaFoldDB" id="A0AAW5JKL2"/>
<keyword evidence="1" id="KW-0812">Transmembrane</keyword>
<feature type="transmembrane region" description="Helical" evidence="1">
    <location>
        <begin position="65"/>
        <end position="83"/>
    </location>
</feature>
<feature type="transmembrane region" description="Helical" evidence="1">
    <location>
        <begin position="89"/>
        <end position="109"/>
    </location>
</feature>
<keyword evidence="1" id="KW-1133">Transmembrane helix</keyword>
<dbReference type="PANTHER" id="PTHR34989">
    <property type="entry name" value="PROTEIN HDED"/>
    <property type="match status" value="1"/>
</dbReference>
<accession>A0AAW5JKL2</accession>